<name>A0A0G0DFR8_9BACT</name>
<dbReference type="AlphaFoldDB" id="A0A0G0DFR8"/>
<proteinExistence type="predicted"/>
<gene>
    <name evidence="1" type="ORF">UR96_C0001G0010</name>
</gene>
<dbReference type="EMBL" id="LBRE01000001">
    <property type="protein sequence ID" value="KKP93069.1"/>
    <property type="molecule type" value="Genomic_DNA"/>
</dbReference>
<evidence type="ECO:0000313" key="1">
    <source>
        <dbReference type="EMBL" id="KKP93069.1"/>
    </source>
</evidence>
<organism evidence="1 2">
    <name type="scientific">candidate division WS6 bacterium GW2011_GWC1_36_11</name>
    <dbReference type="NCBI Taxonomy" id="1619090"/>
    <lineage>
        <taxon>Bacteria</taxon>
        <taxon>Candidatus Dojkabacteria</taxon>
    </lineage>
</organism>
<sequence>MTWLSQKVETIYNKLGYFNLNTSVMIKSIREDVFNRTNQFYYECENCGKKGVLTITNLFVNIGNQAQIEELQNEPCPHCDKILSFKKNS</sequence>
<evidence type="ECO:0000313" key="2">
    <source>
        <dbReference type="Proteomes" id="UP000034140"/>
    </source>
</evidence>
<accession>A0A0G0DFR8</accession>
<dbReference type="Proteomes" id="UP000034140">
    <property type="component" value="Unassembled WGS sequence"/>
</dbReference>
<protein>
    <submittedName>
        <fullName evidence="1">Uncharacterized protein</fullName>
    </submittedName>
</protein>
<reference evidence="1 2" key="1">
    <citation type="journal article" date="2015" name="Nature">
        <title>rRNA introns, odd ribosomes, and small enigmatic genomes across a large radiation of phyla.</title>
        <authorList>
            <person name="Brown C.T."/>
            <person name="Hug L.A."/>
            <person name="Thomas B.C."/>
            <person name="Sharon I."/>
            <person name="Castelle C.J."/>
            <person name="Singh A."/>
            <person name="Wilkins M.J."/>
            <person name="Williams K.H."/>
            <person name="Banfield J.F."/>
        </authorList>
    </citation>
    <scope>NUCLEOTIDE SEQUENCE [LARGE SCALE GENOMIC DNA]</scope>
</reference>
<comment type="caution">
    <text evidence="1">The sequence shown here is derived from an EMBL/GenBank/DDBJ whole genome shotgun (WGS) entry which is preliminary data.</text>
</comment>